<dbReference type="InterPro" id="IPR036770">
    <property type="entry name" value="Ankyrin_rpt-contain_sf"/>
</dbReference>
<evidence type="ECO:0000256" key="2">
    <source>
        <dbReference type="ARBA" id="ARBA00023043"/>
    </source>
</evidence>
<keyword evidence="1" id="KW-0677">Repeat</keyword>
<sequence>MGSHLAAGILPECYTHDACKEAWSAECCHAADGNVQATSTCSSGHTAARWARNSKKIPAFSPAVVERIPHPNLLNQDLLLAAKEGDHLRVHVALLSGADLEVRRAWAERDEDFWEASGIYGDKWRSLGKEEALEVNEGLTPLMHASEAGHMKIVTLLLQAKACVNTEGQDGRRALHCAMAAGHFEVARALLSAGATCRPGDLGRHAMAEQLHWDKDGQDKAVPWPTFAQQQAPEPDEPLPHPDLLEESTEEDEEEDSSICETARMPTGARVAARSLHGGSPVPRLPMERLQSSSAAAAKDKCPAPSQKILKM</sequence>
<feature type="repeat" description="ANK" evidence="3">
    <location>
        <begin position="170"/>
        <end position="195"/>
    </location>
</feature>
<evidence type="ECO:0000256" key="4">
    <source>
        <dbReference type="SAM" id="MobiDB-lite"/>
    </source>
</evidence>
<dbReference type="Pfam" id="PF12796">
    <property type="entry name" value="Ank_2"/>
    <property type="match status" value="1"/>
</dbReference>
<dbReference type="SMART" id="SM00248">
    <property type="entry name" value="ANK"/>
    <property type="match status" value="2"/>
</dbReference>
<dbReference type="EMBL" id="HBNR01029310">
    <property type="protein sequence ID" value="CAE4582724.1"/>
    <property type="molecule type" value="Transcribed_RNA"/>
</dbReference>
<evidence type="ECO:0000256" key="1">
    <source>
        <dbReference type="ARBA" id="ARBA00022737"/>
    </source>
</evidence>
<accession>A0A7S4QG84</accession>
<proteinExistence type="predicted"/>
<protein>
    <submittedName>
        <fullName evidence="5">Uncharacterized protein</fullName>
    </submittedName>
</protein>
<dbReference type="AlphaFoldDB" id="A0A7S4QG84"/>
<gene>
    <name evidence="5" type="ORF">AMON00008_LOCUS19974</name>
</gene>
<evidence type="ECO:0000313" key="5">
    <source>
        <dbReference type="EMBL" id="CAE4582724.1"/>
    </source>
</evidence>
<dbReference type="PROSITE" id="PS50088">
    <property type="entry name" value="ANK_REPEAT"/>
    <property type="match status" value="2"/>
</dbReference>
<feature type="compositionally biased region" description="Acidic residues" evidence="4">
    <location>
        <begin position="245"/>
        <end position="258"/>
    </location>
</feature>
<feature type="region of interest" description="Disordered" evidence="4">
    <location>
        <begin position="230"/>
        <end position="312"/>
    </location>
</feature>
<evidence type="ECO:0000256" key="3">
    <source>
        <dbReference type="PROSITE-ProRule" id="PRU00023"/>
    </source>
</evidence>
<dbReference type="SUPFAM" id="SSF48403">
    <property type="entry name" value="Ankyrin repeat"/>
    <property type="match status" value="1"/>
</dbReference>
<dbReference type="PROSITE" id="PS50297">
    <property type="entry name" value="ANK_REP_REGION"/>
    <property type="match status" value="2"/>
</dbReference>
<dbReference type="InterPro" id="IPR002110">
    <property type="entry name" value="Ankyrin_rpt"/>
</dbReference>
<feature type="repeat" description="ANK" evidence="3">
    <location>
        <begin position="137"/>
        <end position="169"/>
    </location>
</feature>
<reference evidence="5" key="1">
    <citation type="submission" date="2021-01" db="EMBL/GenBank/DDBJ databases">
        <authorList>
            <person name="Corre E."/>
            <person name="Pelletier E."/>
            <person name="Niang G."/>
            <person name="Scheremetjew M."/>
            <person name="Finn R."/>
            <person name="Kale V."/>
            <person name="Holt S."/>
            <person name="Cochrane G."/>
            <person name="Meng A."/>
            <person name="Brown T."/>
            <person name="Cohen L."/>
        </authorList>
    </citation>
    <scope>NUCLEOTIDE SEQUENCE</scope>
    <source>
        <strain evidence="5">CCMP3105</strain>
    </source>
</reference>
<dbReference type="PANTHER" id="PTHR24126:SF14">
    <property type="entry name" value="ANK_REP_REGION DOMAIN-CONTAINING PROTEIN"/>
    <property type="match status" value="1"/>
</dbReference>
<keyword evidence="2 3" id="KW-0040">ANK repeat</keyword>
<name>A0A7S4QG84_9DINO</name>
<dbReference type="Gene3D" id="1.25.40.20">
    <property type="entry name" value="Ankyrin repeat-containing domain"/>
    <property type="match status" value="1"/>
</dbReference>
<dbReference type="PANTHER" id="PTHR24126">
    <property type="entry name" value="ANKYRIN REPEAT, PH AND SEC7 DOMAIN CONTAINING PROTEIN SECG-RELATED"/>
    <property type="match status" value="1"/>
</dbReference>
<organism evidence="5">
    <name type="scientific">Alexandrium monilatum</name>
    <dbReference type="NCBI Taxonomy" id="311494"/>
    <lineage>
        <taxon>Eukaryota</taxon>
        <taxon>Sar</taxon>
        <taxon>Alveolata</taxon>
        <taxon>Dinophyceae</taxon>
        <taxon>Gonyaulacales</taxon>
        <taxon>Pyrocystaceae</taxon>
        <taxon>Alexandrium</taxon>
    </lineage>
</organism>